<sequence length="119" mass="12741">MLPDLDVTDLSWSRPDAAGLPRLAERRLEQLRSLTSAPPAYLTELGVRVEAVELTSAGVDSTVDIVFTAPVRPGLTLVRTVELFDEVGAPIEDPTDLHEDLNSGFLPPASAAQDGVLHV</sequence>
<dbReference type="RefSeq" id="WP_142058769.1">
    <property type="nucleotide sequence ID" value="NZ_VFPA01000003.1"/>
</dbReference>
<name>A0A543DLG6_9PSEU</name>
<keyword evidence="2" id="KW-1185">Reference proteome</keyword>
<evidence type="ECO:0000313" key="1">
    <source>
        <dbReference type="EMBL" id="TQM10142.1"/>
    </source>
</evidence>
<dbReference type="AlphaFoldDB" id="A0A543DLG6"/>
<reference evidence="1 2" key="1">
    <citation type="submission" date="2019-06" db="EMBL/GenBank/DDBJ databases">
        <title>Sequencing the genomes of 1000 actinobacteria strains.</title>
        <authorList>
            <person name="Klenk H.-P."/>
        </authorList>
    </citation>
    <scope>NUCLEOTIDE SEQUENCE [LARGE SCALE GENOMIC DNA]</scope>
    <source>
        <strain evidence="1 2">DSM 45301</strain>
    </source>
</reference>
<dbReference type="OrthoDB" id="4918285at2"/>
<comment type="caution">
    <text evidence="1">The sequence shown here is derived from an EMBL/GenBank/DDBJ whole genome shotgun (WGS) entry which is preliminary data.</text>
</comment>
<dbReference type="EMBL" id="VFPA01000003">
    <property type="protein sequence ID" value="TQM10142.1"/>
    <property type="molecule type" value="Genomic_DNA"/>
</dbReference>
<evidence type="ECO:0000313" key="2">
    <source>
        <dbReference type="Proteomes" id="UP000315677"/>
    </source>
</evidence>
<proteinExistence type="predicted"/>
<dbReference type="Proteomes" id="UP000315677">
    <property type="component" value="Unassembled WGS sequence"/>
</dbReference>
<gene>
    <name evidence="1" type="ORF">FB558_5926</name>
</gene>
<protein>
    <submittedName>
        <fullName evidence="1">Uncharacterized protein</fullName>
    </submittedName>
</protein>
<organism evidence="1 2">
    <name type="scientific">Pseudonocardia kunmingensis</name>
    <dbReference type="NCBI Taxonomy" id="630975"/>
    <lineage>
        <taxon>Bacteria</taxon>
        <taxon>Bacillati</taxon>
        <taxon>Actinomycetota</taxon>
        <taxon>Actinomycetes</taxon>
        <taxon>Pseudonocardiales</taxon>
        <taxon>Pseudonocardiaceae</taxon>
        <taxon>Pseudonocardia</taxon>
    </lineage>
</organism>
<accession>A0A543DLG6</accession>